<feature type="transmembrane region" description="Helical" evidence="6">
    <location>
        <begin position="333"/>
        <end position="350"/>
    </location>
</feature>
<dbReference type="RefSeq" id="WP_378323133.1">
    <property type="nucleotide sequence ID" value="NZ_JBHTGP010000011.1"/>
</dbReference>
<evidence type="ECO:0000256" key="6">
    <source>
        <dbReference type="SAM" id="Phobius"/>
    </source>
</evidence>
<evidence type="ECO:0000256" key="3">
    <source>
        <dbReference type="ARBA" id="ARBA00022692"/>
    </source>
</evidence>
<evidence type="ECO:0000256" key="4">
    <source>
        <dbReference type="ARBA" id="ARBA00022989"/>
    </source>
</evidence>
<reference evidence="8" key="1">
    <citation type="journal article" date="2019" name="Int. J. Syst. Evol. Microbiol.">
        <title>The Global Catalogue of Microorganisms (GCM) 10K type strain sequencing project: providing services to taxonomists for standard genome sequencing and annotation.</title>
        <authorList>
            <consortium name="The Broad Institute Genomics Platform"/>
            <consortium name="The Broad Institute Genome Sequencing Center for Infectious Disease"/>
            <person name="Wu L."/>
            <person name="Ma J."/>
        </authorList>
    </citation>
    <scope>NUCLEOTIDE SEQUENCE [LARGE SCALE GENOMIC DNA]</scope>
    <source>
        <strain evidence="8">JCM 9371</strain>
    </source>
</reference>
<comment type="caution">
    <text evidence="7">The sequence shown here is derived from an EMBL/GenBank/DDBJ whole genome shotgun (WGS) entry which is preliminary data.</text>
</comment>
<feature type="transmembrane region" description="Helical" evidence="6">
    <location>
        <begin position="72"/>
        <end position="91"/>
    </location>
</feature>
<evidence type="ECO:0000256" key="1">
    <source>
        <dbReference type="ARBA" id="ARBA00004651"/>
    </source>
</evidence>
<name>A0ABW2XJ83_9ACTN</name>
<gene>
    <name evidence="7" type="ORF">ACFQZM_18430</name>
</gene>
<dbReference type="InterPro" id="IPR022791">
    <property type="entry name" value="L-PG_synthase/AglD"/>
</dbReference>
<evidence type="ECO:0000256" key="2">
    <source>
        <dbReference type="ARBA" id="ARBA00022475"/>
    </source>
</evidence>
<dbReference type="PANTHER" id="PTHR39087">
    <property type="entry name" value="UPF0104 MEMBRANE PROTEIN MJ1595"/>
    <property type="match status" value="1"/>
</dbReference>
<feature type="transmembrane region" description="Helical" evidence="6">
    <location>
        <begin position="245"/>
        <end position="266"/>
    </location>
</feature>
<feature type="transmembrane region" description="Helical" evidence="6">
    <location>
        <begin position="308"/>
        <end position="327"/>
    </location>
</feature>
<evidence type="ECO:0000256" key="5">
    <source>
        <dbReference type="ARBA" id="ARBA00023136"/>
    </source>
</evidence>
<evidence type="ECO:0000313" key="7">
    <source>
        <dbReference type="EMBL" id="MFD0686484.1"/>
    </source>
</evidence>
<dbReference type="Proteomes" id="UP001597063">
    <property type="component" value="Unassembled WGS sequence"/>
</dbReference>
<dbReference type="Pfam" id="PF03706">
    <property type="entry name" value="LPG_synthase_TM"/>
    <property type="match status" value="1"/>
</dbReference>
<dbReference type="EMBL" id="JBHTGP010000011">
    <property type="protein sequence ID" value="MFD0686484.1"/>
    <property type="molecule type" value="Genomic_DNA"/>
</dbReference>
<keyword evidence="2" id="KW-1003">Cell membrane</keyword>
<keyword evidence="4 6" id="KW-1133">Transmembrane helix</keyword>
<proteinExistence type="predicted"/>
<comment type="subcellular location">
    <subcellularLocation>
        <location evidence="1">Cell membrane</location>
        <topology evidence="1">Multi-pass membrane protein</topology>
    </subcellularLocation>
</comment>
<dbReference type="PANTHER" id="PTHR39087:SF2">
    <property type="entry name" value="UPF0104 MEMBRANE PROTEIN MJ1595"/>
    <property type="match status" value="1"/>
</dbReference>
<evidence type="ECO:0000313" key="8">
    <source>
        <dbReference type="Proteomes" id="UP001597063"/>
    </source>
</evidence>
<sequence>MAEPSVTVADEEITSAVSAETTGDARPWWRRRIGLLAQVALLVAAVAVLPFVDADLPDLGVMWSLARDAEPAWLVLVVVAEAGSMGAFARLQRRLLRIGGLRISLRRAFAITYAGNALSTTLPAGPAVSVVYTFRQFRRGGASASLATAVILAGGVITTTAYTVIGLVALLADPHARALATTALAVPLAVLLLLVPALRWRPLRARAVAPLRRAHRAALAHPRVAPHAERLAGARDVLRPTAADWAALTLLAALNWVFDILALLAAARAVGIDVDPHGVALTYFAAQAAGSALPLLPGGLGAIESSMAASLVAFGAALSPAAAAVGLYRLVSYWAVVAVGWIAWVVLHDGPRVPQRVRSRLAGAGRLMSDGLMAAAFVTPYSAVPAPAPAPGECPRR</sequence>
<organism evidence="7 8">
    <name type="scientific">Actinomadura fibrosa</name>
    <dbReference type="NCBI Taxonomy" id="111802"/>
    <lineage>
        <taxon>Bacteria</taxon>
        <taxon>Bacillati</taxon>
        <taxon>Actinomycetota</taxon>
        <taxon>Actinomycetes</taxon>
        <taxon>Streptosporangiales</taxon>
        <taxon>Thermomonosporaceae</taxon>
        <taxon>Actinomadura</taxon>
    </lineage>
</organism>
<accession>A0ABW2XJ83</accession>
<protein>
    <submittedName>
        <fullName evidence="7">YbhN family protein</fullName>
    </submittedName>
</protein>
<feature type="transmembrane region" description="Helical" evidence="6">
    <location>
        <begin position="278"/>
        <end position="296"/>
    </location>
</feature>
<keyword evidence="5 6" id="KW-0472">Membrane</keyword>
<dbReference type="NCBIfam" id="TIGR00374">
    <property type="entry name" value="flippase-like domain"/>
    <property type="match status" value="1"/>
</dbReference>
<keyword evidence="8" id="KW-1185">Reference proteome</keyword>
<feature type="transmembrane region" description="Helical" evidence="6">
    <location>
        <begin position="33"/>
        <end position="52"/>
    </location>
</feature>
<feature type="transmembrane region" description="Helical" evidence="6">
    <location>
        <begin position="178"/>
        <end position="198"/>
    </location>
</feature>
<feature type="transmembrane region" description="Helical" evidence="6">
    <location>
        <begin position="144"/>
        <end position="172"/>
    </location>
</feature>
<keyword evidence="3 6" id="KW-0812">Transmembrane</keyword>